<organism evidence="2 3">
    <name type="scientific">Pleuronectes platessa</name>
    <name type="common">European plaice</name>
    <dbReference type="NCBI Taxonomy" id="8262"/>
    <lineage>
        <taxon>Eukaryota</taxon>
        <taxon>Metazoa</taxon>
        <taxon>Chordata</taxon>
        <taxon>Craniata</taxon>
        <taxon>Vertebrata</taxon>
        <taxon>Euteleostomi</taxon>
        <taxon>Actinopterygii</taxon>
        <taxon>Neopterygii</taxon>
        <taxon>Teleostei</taxon>
        <taxon>Neoteleostei</taxon>
        <taxon>Acanthomorphata</taxon>
        <taxon>Carangaria</taxon>
        <taxon>Pleuronectiformes</taxon>
        <taxon>Pleuronectoidei</taxon>
        <taxon>Pleuronectidae</taxon>
        <taxon>Pleuronectes</taxon>
    </lineage>
</organism>
<feature type="compositionally biased region" description="Basic residues" evidence="1">
    <location>
        <begin position="1"/>
        <end position="17"/>
    </location>
</feature>
<reference evidence="2" key="1">
    <citation type="submission" date="2020-03" db="EMBL/GenBank/DDBJ databases">
        <authorList>
            <person name="Weist P."/>
        </authorList>
    </citation>
    <scope>NUCLEOTIDE SEQUENCE</scope>
</reference>
<feature type="region of interest" description="Disordered" evidence="1">
    <location>
        <begin position="1"/>
        <end position="43"/>
    </location>
</feature>
<accession>A0A9N7TYK2</accession>
<comment type="caution">
    <text evidence="2">The sequence shown here is derived from an EMBL/GenBank/DDBJ whole genome shotgun (WGS) entry which is preliminary data.</text>
</comment>
<sequence length="113" mass="12245">MIYSGRRKAISNHRGGKHIFTSSRRQGEAKTNRGRGCAHKNTEHPGLLQCESGNFSDEIFVSGGASCGYCSTLSPPTDVLLLLYTALISPRSTSRHAREPPAASCLCISELHE</sequence>
<keyword evidence="3" id="KW-1185">Reference proteome</keyword>
<protein>
    <submittedName>
        <fullName evidence="2">Uncharacterized protein</fullName>
    </submittedName>
</protein>
<name>A0A9N7TYK2_PLEPL</name>
<evidence type="ECO:0000313" key="2">
    <source>
        <dbReference type="EMBL" id="CAB1421017.1"/>
    </source>
</evidence>
<evidence type="ECO:0000256" key="1">
    <source>
        <dbReference type="SAM" id="MobiDB-lite"/>
    </source>
</evidence>
<dbReference type="AlphaFoldDB" id="A0A9N7TYK2"/>
<proteinExistence type="predicted"/>
<dbReference type="Proteomes" id="UP001153269">
    <property type="component" value="Unassembled WGS sequence"/>
</dbReference>
<evidence type="ECO:0000313" key="3">
    <source>
        <dbReference type="Proteomes" id="UP001153269"/>
    </source>
</evidence>
<gene>
    <name evidence="2" type="ORF">PLEPLA_LOCUS8898</name>
</gene>
<dbReference type="EMBL" id="CADEAL010000500">
    <property type="protein sequence ID" value="CAB1421017.1"/>
    <property type="molecule type" value="Genomic_DNA"/>
</dbReference>